<keyword evidence="1" id="KW-0648">Protein biosynthesis</keyword>
<dbReference type="AlphaFoldDB" id="A0A1X2DI62"/>
<sequence>MANTERARISPQAYERLKRELATLRQMYSGPMAFEDADERKAAVQRAWLLRIKRIQDLLVNAVVGEDGIEPGMVLTVPYDGAADTEVFLLRVRGAEHGDVQTYSNRSPLGAATEDARAGVRRMCTLPSGADVTITLLKAGPCGVHTAGGV</sequence>
<dbReference type="OrthoDB" id="5118809at2"/>
<comment type="caution">
    <text evidence="1">The sequence shown here is derived from an EMBL/GenBank/DDBJ whole genome shotgun (WGS) entry which is preliminary data.</text>
</comment>
<proteinExistence type="predicted"/>
<dbReference type="GO" id="GO:0003746">
    <property type="term" value="F:translation elongation factor activity"/>
    <property type="evidence" value="ECO:0007669"/>
    <property type="project" value="UniProtKB-KW"/>
</dbReference>
<accession>A0A1X2DI62</accession>
<keyword evidence="2" id="KW-1185">Reference proteome</keyword>
<evidence type="ECO:0000313" key="2">
    <source>
        <dbReference type="Proteomes" id="UP000193317"/>
    </source>
</evidence>
<protein>
    <submittedName>
        <fullName evidence="1">Transcription elongation factor GreAB</fullName>
    </submittedName>
</protein>
<dbReference type="EMBL" id="LQPW01000178">
    <property type="protein sequence ID" value="ORW87842.1"/>
    <property type="molecule type" value="Genomic_DNA"/>
</dbReference>
<keyword evidence="1" id="KW-0251">Elongation factor</keyword>
<organism evidence="1 2">
    <name type="scientific">Mycobacterium szulgai</name>
    <dbReference type="NCBI Taxonomy" id="1787"/>
    <lineage>
        <taxon>Bacteria</taxon>
        <taxon>Bacillati</taxon>
        <taxon>Actinomycetota</taxon>
        <taxon>Actinomycetes</taxon>
        <taxon>Mycobacteriales</taxon>
        <taxon>Mycobacteriaceae</taxon>
        <taxon>Mycobacterium</taxon>
    </lineage>
</organism>
<dbReference type="Proteomes" id="UP000193317">
    <property type="component" value="Unassembled WGS sequence"/>
</dbReference>
<name>A0A1X2DI62_MYCSZ</name>
<reference evidence="1 2" key="1">
    <citation type="submission" date="2016-01" db="EMBL/GenBank/DDBJ databases">
        <title>The new phylogeny of the genus Mycobacterium.</title>
        <authorList>
            <person name="Tarcisio F."/>
            <person name="Conor M."/>
            <person name="Antonella G."/>
            <person name="Elisabetta G."/>
            <person name="Giulia F.S."/>
            <person name="Sara T."/>
            <person name="Anna F."/>
            <person name="Clotilde B."/>
            <person name="Roberto B."/>
            <person name="Veronica D.S."/>
            <person name="Fabio R."/>
            <person name="Monica P."/>
            <person name="Olivier J."/>
            <person name="Enrico T."/>
            <person name="Nicola S."/>
        </authorList>
    </citation>
    <scope>NUCLEOTIDE SEQUENCE [LARGE SCALE GENOMIC DNA]</scope>
    <source>
        <strain evidence="1 2">DSM 44166</strain>
    </source>
</reference>
<dbReference type="RefSeq" id="WP_085674648.1">
    <property type="nucleotide sequence ID" value="NZ_JACKRU010000394.1"/>
</dbReference>
<evidence type="ECO:0000313" key="1">
    <source>
        <dbReference type="EMBL" id="ORW87842.1"/>
    </source>
</evidence>
<gene>
    <name evidence="1" type="ORF">AWC27_15685</name>
</gene>